<feature type="transmembrane region" description="Helical" evidence="1">
    <location>
        <begin position="13"/>
        <end position="33"/>
    </location>
</feature>
<accession>A0A016U6T8</accession>
<evidence type="ECO:0000256" key="1">
    <source>
        <dbReference type="SAM" id="Phobius"/>
    </source>
</evidence>
<dbReference type="AlphaFoldDB" id="A0A016U6T8"/>
<keyword evidence="1" id="KW-1133">Transmembrane helix</keyword>
<dbReference type="OrthoDB" id="2789670at2759"/>
<name>A0A016U6T8_9BILA</name>
<proteinExistence type="predicted"/>
<dbReference type="EMBL" id="JARK01001390">
    <property type="protein sequence ID" value="EYC10636.1"/>
    <property type="molecule type" value="Genomic_DNA"/>
</dbReference>
<reference evidence="3" key="1">
    <citation type="journal article" date="2015" name="Nat. Genet.">
        <title>The genome and transcriptome of the zoonotic hookworm Ancylostoma ceylanicum identify infection-specific gene families.</title>
        <authorList>
            <person name="Schwarz E.M."/>
            <person name="Hu Y."/>
            <person name="Antoshechkin I."/>
            <person name="Miller M.M."/>
            <person name="Sternberg P.W."/>
            <person name="Aroian R.V."/>
        </authorList>
    </citation>
    <scope>NUCLEOTIDE SEQUENCE</scope>
    <source>
        <strain evidence="3">HY135</strain>
    </source>
</reference>
<comment type="caution">
    <text evidence="2">The sequence shown here is derived from an EMBL/GenBank/DDBJ whole genome shotgun (WGS) entry which is preliminary data.</text>
</comment>
<gene>
    <name evidence="2" type="primary">Acey_s0054.g2470</name>
    <name evidence="2" type="ORF">Y032_0054g2470</name>
</gene>
<keyword evidence="3" id="KW-1185">Reference proteome</keyword>
<evidence type="ECO:0000313" key="3">
    <source>
        <dbReference type="Proteomes" id="UP000024635"/>
    </source>
</evidence>
<sequence length="78" mass="8592">MPLRVLIYGVRRGAPYLLVAAHIFYAAVSLIVAKRLYRMIGRLGGYTTFGFDFPGSDEGDDTETLAEIKICNNLGPLL</sequence>
<keyword evidence="1" id="KW-0472">Membrane</keyword>
<evidence type="ECO:0000313" key="2">
    <source>
        <dbReference type="EMBL" id="EYC10636.1"/>
    </source>
</evidence>
<organism evidence="2 3">
    <name type="scientific">Ancylostoma ceylanicum</name>
    <dbReference type="NCBI Taxonomy" id="53326"/>
    <lineage>
        <taxon>Eukaryota</taxon>
        <taxon>Metazoa</taxon>
        <taxon>Ecdysozoa</taxon>
        <taxon>Nematoda</taxon>
        <taxon>Chromadorea</taxon>
        <taxon>Rhabditida</taxon>
        <taxon>Rhabditina</taxon>
        <taxon>Rhabditomorpha</taxon>
        <taxon>Strongyloidea</taxon>
        <taxon>Ancylostomatidae</taxon>
        <taxon>Ancylostomatinae</taxon>
        <taxon>Ancylostoma</taxon>
    </lineage>
</organism>
<dbReference type="Proteomes" id="UP000024635">
    <property type="component" value="Unassembled WGS sequence"/>
</dbReference>
<keyword evidence="1" id="KW-0812">Transmembrane</keyword>
<protein>
    <submittedName>
        <fullName evidence="2">Uncharacterized protein</fullName>
    </submittedName>
</protein>